<accession>A0A9Q0QWN2</accession>
<dbReference type="EMBL" id="JAMYWD010000004">
    <property type="protein sequence ID" value="KAJ4974475.1"/>
    <property type="molecule type" value="Genomic_DNA"/>
</dbReference>
<reference evidence="2" key="1">
    <citation type="journal article" date="2023" name="Plant J.">
        <title>The genome of the king protea, Protea cynaroides.</title>
        <authorList>
            <person name="Chang J."/>
            <person name="Duong T.A."/>
            <person name="Schoeman C."/>
            <person name="Ma X."/>
            <person name="Roodt D."/>
            <person name="Barker N."/>
            <person name="Li Z."/>
            <person name="Van de Peer Y."/>
            <person name="Mizrachi E."/>
        </authorList>
    </citation>
    <scope>NUCLEOTIDE SEQUENCE</scope>
    <source>
        <tissue evidence="2">Young leaves</tissue>
    </source>
</reference>
<evidence type="ECO:0000313" key="3">
    <source>
        <dbReference type="Proteomes" id="UP001141806"/>
    </source>
</evidence>
<sequence length="162" mass="17072">MDGARNLAKFIREKLQLEADFFAYLLPIDAPISPEPILEDAEKEEGEEGQGGGEEGDGLEVAAGGEQNEVTSGSGPDLGPSFPPRVVSPILAILPEAPCSSSVPSDQGAVATDQSREMAIEVYHGGKLSSIELLRTRAPPTSACVLKIQIQSLTAERDALLM</sequence>
<dbReference type="AlphaFoldDB" id="A0A9Q0QWN2"/>
<feature type="compositionally biased region" description="Acidic residues" evidence="1">
    <location>
        <begin position="37"/>
        <end position="58"/>
    </location>
</feature>
<evidence type="ECO:0000313" key="2">
    <source>
        <dbReference type="EMBL" id="KAJ4974475.1"/>
    </source>
</evidence>
<feature type="region of interest" description="Disordered" evidence="1">
    <location>
        <begin position="35"/>
        <end position="83"/>
    </location>
</feature>
<proteinExistence type="predicted"/>
<protein>
    <submittedName>
        <fullName evidence="2">Uncharacterized protein</fullName>
    </submittedName>
</protein>
<name>A0A9Q0QWN2_9MAGN</name>
<gene>
    <name evidence="2" type="ORF">NE237_007649</name>
</gene>
<comment type="caution">
    <text evidence="2">The sequence shown here is derived from an EMBL/GenBank/DDBJ whole genome shotgun (WGS) entry which is preliminary data.</text>
</comment>
<evidence type="ECO:0000256" key="1">
    <source>
        <dbReference type="SAM" id="MobiDB-lite"/>
    </source>
</evidence>
<keyword evidence="3" id="KW-1185">Reference proteome</keyword>
<dbReference type="Proteomes" id="UP001141806">
    <property type="component" value="Unassembled WGS sequence"/>
</dbReference>
<organism evidence="2 3">
    <name type="scientific">Protea cynaroides</name>
    <dbReference type="NCBI Taxonomy" id="273540"/>
    <lineage>
        <taxon>Eukaryota</taxon>
        <taxon>Viridiplantae</taxon>
        <taxon>Streptophyta</taxon>
        <taxon>Embryophyta</taxon>
        <taxon>Tracheophyta</taxon>
        <taxon>Spermatophyta</taxon>
        <taxon>Magnoliopsida</taxon>
        <taxon>Proteales</taxon>
        <taxon>Proteaceae</taxon>
        <taxon>Protea</taxon>
    </lineage>
</organism>